<name>A0ABZ2PFU1_9NOCA</name>
<dbReference type="EMBL" id="CP147846">
    <property type="protein sequence ID" value="WXG67945.1"/>
    <property type="molecule type" value="Genomic_DNA"/>
</dbReference>
<evidence type="ECO:0000313" key="1">
    <source>
        <dbReference type="EMBL" id="WXG67945.1"/>
    </source>
</evidence>
<gene>
    <name evidence="1" type="ORF">WDS16_22425</name>
</gene>
<keyword evidence="2" id="KW-1185">Reference proteome</keyword>
<organism evidence="1 2">
    <name type="scientific">Rhodococcus sovatensis</name>
    <dbReference type="NCBI Taxonomy" id="1805840"/>
    <lineage>
        <taxon>Bacteria</taxon>
        <taxon>Bacillati</taxon>
        <taxon>Actinomycetota</taxon>
        <taxon>Actinomycetes</taxon>
        <taxon>Mycobacteriales</taxon>
        <taxon>Nocardiaceae</taxon>
        <taxon>Rhodococcus</taxon>
    </lineage>
</organism>
<reference evidence="1 2" key="1">
    <citation type="submission" date="2024-03" db="EMBL/GenBank/DDBJ databases">
        <title>Natural products discovery in diverse microorganisms through a two-stage MS feature dereplication strategy.</title>
        <authorList>
            <person name="Zhang R."/>
        </authorList>
    </citation>
    <scope>NUCLEOTIDE SEQUENCE [LARGE SCALE GENOMIC DNA]</scope>
    <source>
        <strain evidence="1 2">18930</strain>
    </source>
</reference>
<protein>
    <submittedName>
        <fullName evidence="1">Uncharacterized protein</fullName>
    </submittedName>
</protein>
<accession>A0ABZ2PFU1</accession>
<dbReference type="Proteomes" id="UP001432000">
    <property type="component" value="Chromosome"/>
</dbReference>
<proteinExistence type="predicted"/>
<sequence length="282" mass="29076">MRREASEQAVAETNDLLEKWRLEQETALTTTVVRFVDFLRRHARQVKDNERLLVDGLEAGAERVIDPGGVNVDSLTWIGGVVTSAALSGGANVAAVTVATAVGSASTGAAISGLSGAAAQSATMAWLGGGALSAGGGGVALGGLVLNFVTIGPALLLGGLVSSGQGRKALTQAAAKQAEVDVAVAELDATAVILDAVEDRVDELRSILKSLVAQATDALDLLEFEPFLPVEHAPRFQQAHLFVKAVSEVATATILDSDGELSDESSAVTVKYRTMTKEKNNG</sequence>
<dbReference type="RefSeq" id="WP_338887833.1">
    <property type="nucleotide sequence ID" value="NZ_CP147846.1"/>
</dbReference>
<evidence type="ECO:0000313" key="2">
    <source>
        <dbReference type="Proteomes" id="UP001432000"/>
    </source>
</evidence>